<protein>
    <submittedName>
        <fullName evidence="1">Uncharacterized protein</fullName>
    </submittedName>
</protein>
<dbReference type="AlphaFoldDB" id="U1WEG1"/>
<keyword evidence="2" id="KW-1185">Reference proteome</keyword>
<name>U1WEG1_ANEAE</name>
<gene>
    <name evidence="1" type="ORF">HMPREF0083_04963</name>
</gene>
<dbReference type="EMBL" id="AWSJ01000304">
    <property type="protein sequence ID" value="ERI06939.1"/>
    <property type="molecule type" value="Genomic_DNA"/>
</dbReference>
<reference evidence="1 2" key="1">
    <citation type="submission" date="2013-08" db="EMBL/GenBank/DDBJ databases">
        <authorList>
            <person name="Weinstock G."/>
            <person name="Sodergren E."/>
            <person name="Wylie T."/>
            <person name="Fulton L."/>
            <person name="Fulton R."/>
            <person name="Fronick C."/>
            <person name="O'Laughlin M."/>
            <person name="Godfrey J."/>
            <person name="Miner T."/>
            <person name="Herter B."/>
            <person name="Appelbaum E."/>
            <person name="Cordes M."/>
            <person name="Lek S."/>
            <person name="Wollam A."/>
            <person name="Pepin K.H."/>
            <person name="Palsikar V.B."/>
            <person name="Mitreva M."/>
            <person name="Wilson R.K."/>
        </authorList>
    </citation>
    <scope>NUCLEOTIDE SEQUENCE [LARGE SCALE GENOMIC DNA]</scope>
    <source>
        <strain evidence="1 2">ATCC 12856</strain>
    </source>
</reference>
<accession>U1WEG1</accession>
<dbReference type="STRING" id="649747.HMPREF0083_04963"/>
<evidence type="ECO:0000313" key="1">
    <source>
        <dbReference type="EMBL" id="ERI06939.1"/>
    </source>
</evidence>
<sequence>MRVFWKYGAFLPFILSKFPFLSTLFPVRNAIKHLIRFIQLKIFIYAIKNIDNLFFV</sequence>
<dbReference type="HOGENOM" id="CLU_3003985_0_0_9"/>
<proteinExistence type="predicted"/>
<organism evidence="1 2">
    <name type="scientific">Aneurinibacillus aneurinilyticus ATCC 12856</name>
    <dbReference type="NCBI Taxonomy" id="649747"/>
    <lineage>
        <taxon>Bacteria</taxon>
        <taxon>Bacillati</taxon>
        <taxon>Bacillota</taxon>
        <taxon>Bacilli</taxon>
        <taxon>Bacillales</taxon>
        <taxon>Paenibacillaceae</taxon>
        <taxon>Aneurinibacillus group</taxon>
        <taxon>Aneurinibacillus</taxon>
    </lineage>
</organism>
<comment type="caution">
    <text evidence="1">The sequence shown here is derived from an EMBL/GenBank/DDBJ whole genome shotgun (WGS) entry which is preliminary data.</text>
</comment>
<dbReference type="Proteomes" id="UP000016511">
    <property type="component" value="Unassembled WGS sequence"/>
</dbReference>
<evidence type="ECO:0000313" key="2">
    <source>
        <dbReference type="Proteomes" id="UP000016511"/>
    </source>
</evidence>